<protein>
    <submittedName>
        <fullName evidence="2">Helix-turn-helix transcriptional regulator</fullName>
    </submittedName>
</protein>
<dbReference type="GO" id="GO:0003677">
    <property type="term" value="F:DNA binding"/>
    <property type="evidence" value="ECO:0007669"/>
    <property type="project" value="InterPro"/>
</dbReference>
<proteinExistence type="predicted"/>
<dbReference type="Pfam" id="PF01381">
    <property type="entry name" value="HTH_3"/>
    <property type="match status" value="1"/>
</dbReference>
<accession>A0A558GXJ6</accession>
<name>A0A558GXJ6_PAENT</name>
<dbReference type="Proteomes" id="UP000316500">
    <property type="component" value="Unassembled WGS sequence"/>
</dbReference>
<dbReference type="CDD" id="cd00093">
    <property type="entry name" value="HTH_XRE"/>
    <property type="match status" value="1"/>
</dbReference>
<dbReference type="InterPro" id="IPR001387">
    <property type="entry name" value="Cro/C1-type_HTH"/>
</dbReference>
<dbReference type="OrthoDB" id="4578834at2"/>
<evidence type="ECO:0000259" key="1">
    <source>
        <dbReference type="PROSITE" id="PS50943"/>
    </source>
</evidence>
<dbReference type="Gene3D" id="1.10.260.40">
    <property type="entry name" value="lambda repressor-like DNA-binding domains"/>
    <property type="match status" value="1"/>
</dbReference>
<evidence type="ECO:0000313" key="2">
    <source>
        <dbReference type="EMBL" id="TVU61610.1"/>
    </source>
</evidence>
<feature type="domain" description="HTH cro/C1-type" evidence="1">
    <location>
        <begin position="36"/>
        <end position="80"/>
    </location>
</feature>
<dbReference type="AlphaFoldDB" id="A0A558GXJ6"/>
<gene>
    <name evidence="2" type="ORF">FQP90_13805</name>
</gene>
<sequence length="97" mass="10792">MRLKNRDLLRAMVIVQEDVDTARKTGRPIPASKTPQRALADRAGVTGGFINHLTSGRRKSCEPRTAERISEALQIPLDVLFDSDETHGRSKKVSPKK</sequence>
<comment type="caution">
    <text evidence="2">The sequence shown here is derived from an EMBL/GenBank/DDBJ whole genome shotgun (WGS) entry which is preliminary data.</text>
</comment>
<dbReference type="SUPFAM" id="SSF47413">
    <property type="entry name" value="lambda repressor-like DNA-binding domains"/>
    <property type="match status" value="1"/>
</dbReference>
<dbReference type="InterPro" id="IPR010982">
    <property type="entry name" value="Lambda_DNA-bd_dom_sf"/>
</dbReference>
<dbReference type="EMBL" id="VNFK01000010">
    <property type="protein sequence ID" value="TVU61610.1"/>
    <property type="molecule type" value="Genomic_DNA"/>
</dbReference>
<dbReference type="PROSITE" id="PS50943">
    <property type="entry name" value="HTH_CROC1"/>
    <property type="match status" value="1"/>
</dbReference>
<reference evidence="2 3" key="1">
    <citation type="submission" date="2019-07" db="EMBL/GenBank/DDBJ databases">
        <title>Diversity of Bacteria from Kongsfjorden, Arctic.</title>
        <authorList>
            <person name="Yu Y."/>
        </authorList>
    </citation>
    <scope>NUCLEOTIDE SEQUENCE [LARGE SCALE GENOMIC DNA]</scope>
    <source>
        <strain evidence="2 3">SM1928</strain>
    </source>
</reference>
<organism evidence="2 3">
    <name type="scientific">Paenarthrobacter nitroguajacolicus</name>
    <name type="common">Arthrobacter nitroguajacolicus</name>
    <dbReference type="NCBI Taxonomy" id="211146"/>
    <lineage>
        <taxon>Bacteria</taxon>
        <taxon>Bacillati</taxon>
        <taxon>Actinomycetota</taxon>
        <taxon>Actinomycetes</taxon>
        <taxon>Micrococcales</taxon>
        <taxon>Micrococcaceae</taxon>
        <taxon>Paenarthrobacter</taxon>
    </lineage>
</organism>
<dbReference type="RefSeq" id="WP_144651426.1">
    <property type="nucleotide sequence ID" value="NZ_VNFK01000010.1"/>
</dbReference>
<evidence type="ECO:0000313" key="3">
    <source>
        <dbReference type="Proteomes" id="UP000316500"/>
    </source>
</evidence>